<keyword evidence="2" id="KW-0472">Membrane</keyword>
<sequence>MTDHDRYPGDWDQDALFYGVPTPASGPDEPTRAAAPSGDRPPPSFDVRPAASPGGPPPPLFRDRPDAPPGDEPTRQVPSSDAFFDPTTMALSGPAAPEQLQPIPTGQSHRKLPLIVAALAVLLIAGAIGGVVLMRSSDRNGASGPVIEPMPLVTSTETVTTDPTPTETPTPTPSDYPSTEATATTDPQEEALAELEAVREQDLATVTFDGQLVAQIASKYPGISDPYQTAADGSHTFQNSDILAEHQRLRAEHGDAGHPVILLKSTDYGKRQLIAGQPLWVTFVVGDFPDKASVRTWCAGHFGHLPATELKNHCDARNLRPAA</sequence>
<evidence type="ECO:0000313" key="4">
    <source>
        <dbReference type="Proteomes" id="UP000245697"/>
    </source>
</evidence>
<proteinExistence type="predicted"/>
<keyword evidence="2" id="KW-0812">Transmembrane</keyword>
<protein>
    <submittedName>
        <fullName evidence="3">Uncharacterized protein</fullName>
    </submittedName>
</protein>
<feature type="compositionally biased region" description="Low complexity" evidence="1">
    <location>
        <begin position="153"/>
        <end position="165"/>
    </location>
</feature>
<keyword evidence="2" id="KW-1133">Transmembrane helix</keyword>
<comment type="caution">
    <text evidence="3">The sequence shown here is derived from an EMBL/GenBank/DDBJ whole genome shotgun (WGS) entry which is preliminary data.</text>
</comment>
<evidence type="ECO:0000256" key="2">
    <source>
        <dbReference type="SAM" id="Phobius"/>
    </source>
</evidence>
<feature type="region of interest" description="Disordered" evidence="1">
    <location>
        <begin position="1"/>
        <end position="104"/>
    </location>
</feature>
<feature type="transmembrane region" description="Helical" evidence="2">
    <location>
        <begin position="112"/>
        <end position="133"/>
    </location>
</feature>
<dbReference type="Proteomes" id="UP000245697">
    <property type="component" value="Unassembled WGS sequence"/>
</dbReference>
<name>A0A316F833_9ACTN</name>
<evidence type="ECO:0000313" key="3">
    <source>
        <dbReference type="EMBL" id="PWK41176.1"/>
    </source>
</evidence>
<keyword evidence="4" id="KW-1185">Reference proteome</keyword>
<feature type="region of interest" description="Disordered" evidence="1">
    <location>
        <begin position="140"/>
        <end position="188"/>
    </location>
</feature>
<organism evidence="3 4">
    <name type="scientific">Actinoplanes xinjiangensis</name>
    <dbReference type="NCBI Taxonomy" id="512350"/>
    <lineage>
        <taxon>Bacteria</taxon>
        <taxon>Bacillati</taxon>
        <taxon>Actinomycetota</taxon>
        <taxon>Actinomycetes</taxon>
        <taxon>Micromonosporales</taxon>
        <taxon>Micromonosporaceae</taxon>
        <taxon>Actinoplanes</taxon>
    </lineage>
</organism>
<evidence type="ECO:0000256" key="1">
    <source>
        <dbReference type="SAM" id="MobiDB-lite"/>
    </source>
</evidence>
<dbReference type="RefSeq" id="WP_109599207.1">
    <property type="nucleotide sequence ID" value="NZ_BONA01000069.1"/>
</dbReference>
<reference evidence="3 4" key="1">
    <citation type="submission" date="2018-05" db="EMBL/GenBank/DDBJ databases">
        <title>Genomic Encyclopedia of Archaeal and Bacterial Type Strains, Phase II (KMG-II): from individual species to whole genera.</title>
        <authorList>
            <person name="Goeker M."/>
        </authorList>
    </citation>
    <scope>NUCLEOTIDE SEQUENCE [LARGE SCALE GENOMIC DNA]</scope>
    <source>
        <strain evidence="3 4">DSM 45184</strain>
    </source>
</reference>
<gene>
    <name evidence="3" type="ORF">BC793_11743</name>
</gene>
<dbReference type="AlphaFoldDB" id="A0A316F833"/>
<dbReference type="EMBL" id="QGGR01000017">
    <property type="protein sequence ID" value="PWK41176.1"/>
    <property type="molecule type" value="Genomic_DNA"/>
</dbReference>
<accession>A0A316F833</accession>
<dbReference type="OrthoDB" id="3727872at2"/>